<dbReference type="EMBL" id="LCYG01000102">
    <property type="protein sequence ID" value="KLK90056.1"/>
    <property type="molecule type" value="Genomic_DNA"/>
</dbReference>
<evidence type="ECO:0000313" key="2">
    <source>
        <dbReference type="Proteomes" id="UP000035489"/>
    </source>
</evidence>
<dbReference type="GO" id="GO:0016747">
    <property type="term" value="F:acyltransferase activity, transferring groups other than amino-acyl groups"/>
    <property type="evidence" value="ECO:0007669"/>
    <property type="project" value="TreeGrafter"/>
</dbReference>
<dbReference type="PANTHER" id="PTHR48098:SF1">
    <property type="entry name" value="DIACYLGLYCEROL ACYLTRANSFERASE_MYCOLYLTRANSFERASE AG85A"/>
    <property type="match status" value="1"/>
</dbReference>
<dbReference type="PATRIC" id="fig|1225564.3.peg.99"/>
<organism evidence="1 2">
    <name type="scientific">Microvirga vignae</name>
    <dbReference type="NCBI Taxonomy" id="1225564"/>
    <lineage>
        <taxon>Bacteria</taxon>
        <taxon>Pseudomonadati</taxon>
        <taxon>Pseudomonadota</taxon>
        <taxon>Alphaproteobacteria</taxon>
        <taxon>Hyphomicrobiales</taxon>
        <taxon>Methylobacteriaceae</taxon>
        <taxon>Microvirga</taxon>
    </lineage>
</organism>
<sequence length="339" mass="37613">MRKDQNVPEGVVHSLRIDSECLKGNLLGDSTRRRIDVYVPAGHDGRGLPLLVDLVGYTAGGPAHTNWKNYGENVPERLDRLIGTGAMPPVVVAFPDCFTRLGGNQYVDSAAMGAWETFLIREMLPFVEERFGCGGDGRRGVFGKSSGGYGALVHALRHGGSVWSAAASHSGDVGFEYLYHLGEFAGALRHLAGHGMSIDTFLGKFEQGPKAKDQDWHVLMILAQAASFDPDPNHFCGIRLPVDLHTCEVIEERWANWLRWDPLRMADDPKMQANLKKLKAFYIDCGDVDQYNMIYGSRQLHRKLETAGITHTYEEFPDNHSSVDYRMDVSLPLLARALA</sequence>
<evidence type="ECO:0000313" key="1">
    <source>
        <dbReference type="EMBL" id="KLK90056.1"/>
    </source>
</evidence>
<dbReference type="Gene3D" id="3.40.50.1820">
    <property type="entry name" value="alpha/beta hydrolase"/>
    <property type="match status" value="1"/>
</dbReference>
<dbReference type="Pfam" id="PF00756">
    <property type="entry name" value="Esterase"/>
    <property type="match status" value="1"/>
</dbReference>
<keyword evidence="2" id="KW-1185">Reference proteome</keyword>
<dbReference type="AlphaFoldDB" id="A0A0H1R5F1"/>
<dbReference type="Proteomes" id="UP000035489">
    <property type="component" value="Unassembled WGS sequence"/>
</dbReference>
<protein>
    <submittedName>
        <fullName evidence="1">Enterochelin esterase</fullName>
    </submittedName>
</protein>
<reference evidence="1 2" key="1">
    <citation type="submission" date="2015-05" db="EMBL/GenBank/DDBJ databases">
        <title>Draft genome sequence of Microvirga vignae strain BR3299, a novel nitrogen fixing bacteria isolated from Brazil semi-aired region.</title>
        <authorList>
            <person name="Zilli J.E."/>
            <person name="Passos S.R."/>
            <person name="Leite J."/>
            <person name="Baldani J.I."/>
            <person name="Xavier G.R."/>
            <person name="Rumjaneck N.G."/>
            <person name="Simoes-Araujo J.L."/>
        </authorList>
    </citation>
    <scope>NUCLEOTIDE SEQUENCE [LARGE SCALE GENOMIC DNA]</scope>
    <source>
        <strain evidence="1 2">BR3299</strain>
    </source>
</reference>
<dbReference type="SUPFAM" id="SSF53474">
    <property type="entry name" value="alpha/beta-Hydrolases"/>
    <property type="match status" value="1"/>
</dbReference>
<dbReference type="InterPro" id="IPR000801">
    <property type="entry name" value="Esterase-like"/>
</dbReference>
<gene>
    <name evidence="1" type="ORF">AA309_27935</name>
</gene>
<comment type="caution">
    <text evidence="1">The sequence shown here is derived from an EMBL/GenBank/DDBJ whole genome shotgun (WGS) entry which is preliminary data.</text>
</comment>
<dbReference type="OrthoDB" id="9803578at2"/>
<dbReference type="InterPro" id="IPR029058">
    <property type="entry name" value="AB_hydrolase_fold"/>
</dbReference>
<dbReference type="RefSeq" id="WP_047192299.1">
    <property type="nucleotide sequence ID" value="NZ_LCYG01000102.1"/>
</dbReference>
<dbReference type="InterPro" id="IPR050583">
    <property type="entry name" value="Mycobacterial_A85_antigen"/>
</dbReference>
<proteinExistence type="predicted"/>
<dbReference type="STRING" id="1225564.AA309_27935"/>
<dbReference type="PANTHER" id="PTHR48098">
    <property type="entry name" value="ENTEROCHELIN ESTERASE-RELATED"/>
    <property type="match status" value="1"/>
</dbReference>
<name>A0A0H1R5F1_9HYPH</name>
<accession>A0A0H1R5F1</accession>